<feature type="domain" description="PilZ" evidence="1">
    <location>
        <begin position="96"/>
        <end position="167"/>
    </location>
</feature>
<evidence type="ECO:0000313" key="3">
    <source>
        <dbReference type="Proteomes" id="UP000294575"/>
    </source>
</evidence>
<dbReference type="Gene3D" id="2.40.10.220">
    <property type="entry name" value="predicted glycosyltransferase like domains"/>
    <property type="match status" value="1"/>
</dbReference>
<sequence length="183" mass="20938">MITQDSQERRAYYRIRDRIALQISTGAPSGEDSLLFNLLNELYLLELESQPLLRSISEQQRTLVNYLKITNKRIDLLANALAQGLMKDFGEPQEVTLSEDGICFLDTRHHQPGSILTLRLILLPQAFGLQLQARIVNCQATGDRFKVAACFHEPSETQRQVLARHIMHKQAQERREALADLQE</sequence>
<evidence type="ECO:0000313" key="2">
    <source>
        <dbReference type="EMBL" id="TDQ40262.1"/>
    </source>
</evidence>
<accession>A0A4R6U470</accession>
<dbReference type="RefSeq" id="WP_101496949.1">
    <property type="nucleotide sequence ID" value="NZ_LNJZ01000007.1"/>
</dbReference>
<proteinExistence type="predicted"/>
<comment type="caution">
    <text evidence="2">The sequence shown here is derived from an EMBL/GenBank/DDBJ whole genome shotgun (WGS) entry which is preliminary data.</text>
</comment>
<dbReference type="Pfam" id="PF07238">
    <property type="entry name" value="PilZ"/>
    <property type="match status" value="1"/>
</dbReference>
<dbReference type="InterPro" id="IPR009875">
    <property type="entry name" value="PilZ_domain"/>
</dbReference>
<dbReference type="GO" id="GO:0035438">
    <property type="term" value="F:cyclic-di-GMP binding"/>
    <property type="evidence" value="ECO:0007669"/>
    <property type="project" value="InterPro"/>
</dbReference>
<keyword evidence="3" id="KW-1185">Reference proteome</keyword>
<name>A0A4R6U470_9GAMM</name>
<gene>
    <name evidence="2" type="ORF">DFQ45_101397</name>
</gene>
<dbReference type="AlphaFoldDB" id="A0A4R6U470"/>
<organism evidence="2 3">
    <name type="scientific">Thiopseudomonas denitrificans</name>
    <dbReference type="NCBI Taxonomy" id="1501432"/>
    <lineage>
        <taxon>Bacteria</taxon>
        <taxon>Pseudomonadati</taxon>
        <taxon>Pseudomonadota</taxon>
        <taxon>Gammaproteobacteria</taxon>
        <taxon>Pseudomonadales</taxon>
        <taxon>Pseudomonadaceae</taxon>
        <taxon>Thiopseudomonas</taxon>
    </lineage>
</organism>
<evidence type="ECO:0000259" key="1">
    <source>
        <dbReference type="Pfam" id="PF07238"/>
    </source>
</evidence>
<dbReference type="EMBL" id="SNYK01000001">
    <property type="protein sequence ID" value="TDQ40262.1"/>
    <property type="molecule type" value="Genomic_DNA"/>
</dbReference>
<reference evidence="2 3" key="1">
    <citation type="submission" date="2019-03" db="EMBL/GenBank/DDBJ databases">
        <title>Genomic Encyclopedia of Type Strains, Phase IV (KMG-IV): sequencing the most valuable type-strain genomes for metagenomic binning, comparative biology and taxonomic classification.</title>
        <authorList>
            <person name="Goeker M."/>
        </authorList>
    </citation>
    <scope>NUCLEOTIDE SEQUENCE [LARGE SCALE GENOMIC DNA]</scope>
    <source>
        <strain evidence="2 3">DSM 28679</strain>
    </source>
</reference>
<dbReference type="Proteomes" id="UP000294575">
    <property type="component" value="Unassembled WGS sequence"/>
</dbReference>
<dbReference type="OrthoDB" id="6365490at2"/>
<protein>
    <submittedName>
        <fullName evidence="2">PilZ domain-containing protein</fullName>
    </submittedName>
</protein>